<reference evidence="2" key="1">
    <citation type="journal article" date="2015" name="MBio">
        <title>Genome-Resolved Metagenomic Analysis Reveals Roles for Candidate Phyla and Other Microbial Community Members in Biogeochemical Transformations in Oil Reservoirs.</title>
        <authorList>
            <person name="Hu P."/>
            <person name="Tom L."/>
            <person name="Singh A."/>
            <person name="Thomas B.C."/>
            <person name="Baker B.J."/>
            <person name="Piceno Y.M."/>
            <person name="Andersen G.L."/>
            <person name="Banfield J.F."/>
        </authorList>
    </citation>
    <scope>NUCLEOTIDE SEQUENCE [LARGE SCALE GENOMIC DNA]</scope>
</reference>
<evidence type="ECO:0000313" key="2">
    <source>
        <dbReference type="Proteomes" id="UP000054323"/>
    </source>
</evidence>
<comment type="caution">
    <text evidence="1">The sequence shown here is derived from an EMBL/GenBank/DDBJ whole genome shotgun (WGS) entry which is preliminary data.</text>
</comment>
<organism evidence="1 2">
    <name type="scientific">Methanoculleus marisnigri</name>
    <dbReference type="NCBI Taxonomy" id="2198"/>
    <lineage>
        <taxon>Archaea</taxon>
        <taxon>Methanobacteriati</taxon>
        <taxon>Methanobacteriota</taxon>
        <taxon>Stenosarchaea group</taxon>
        <taxon>Methanomicrobia</taxon>
        <taxon>Methanomicrobiales</taxon>
        <taxon>Methanomicrobiaceae</taxon>
        <taxon>Methanoculleus</taxon>
    </lineage>
</organism>
<accession>A0A101GLZ1</accession>
<protein>
    <submittedName>
        <fullName evidence="1">Uncharacterized protein</fullName>
    </submittedName>
</protein>
<gene>
    <name evidence="1" type="ORF">XD82_1503</name>
</gene>
<dbReference type="EMBL" id="LGGD01000210">
    <property type="protein sequence ID" value="KUK60756.1"/>
    <property type="molecule type" value="Genomic_DNA"/>
</dbReference>
<proteinExistence type="predicted"/>
<dbReference type="Proteomes" id="UP000054323">
    <property type="component" value="Unassembled WGS sequence"/>
</dbReference>
<dbReference type="PATRIC" id="fig|2198.4.peg.1899"/>
<dbReference type="AlphaFoldDB" id="A0A101GLZ1"/>
<sequence length="78" mass="8691">AAPGGEVGIEAVAGDGREMMEDIFVEYVSPRFMLEWLYRVLASLRYPGYLRVRLESGGYLHVYTDDPERVAALLGAPQ</sequence>
<evidence type="ECO:0000313" key="1">
    <source>
        <dbReference type="EMBL" id="KUK60756.1"/>
    </source>
</evidence>
<feature type="non-terminal residue" evidence="1">
    <location>
        <position position="1"/>
    </location>
</feature>
<name>A0A101GLZ1_9EURY</name>